<dbReference type="Pfam" id="PF00916">
    <property type="entry name" value="Sulfate_transp"/>
    <property type="match status" value="1"/>
</dbReference>
<dbReference type="GO" id="GO:0016020">
    <property type="term" value="C:membrane"/>
    <property type="evidence" value="ECO:0007669"/>
    <property type="project" value="UniProtKB-SubCell"/>
</dbReference>
<evidence type="ECO:0000256" key="1">
    <source>
        <dbReference type="ARBA" id="ARBA00004141"/>
    </source>
</evidence>
<name>A0A8J7FW29_9GAMM</name>
<sequence>MFQLIASRTSSLKSDVLSGLTVALALVPEAVAFAFVAGVEPLVGLYAAFMVGLITAAIGGRPGMISGATGALAVVMVSLVALHGVEYLFATVVLMGIFQILAGVFRLGKFIRLVPHPVMLGFVNGLAIVIFLAQMKQFQFLDESTGELAWLQGNQMYLMLGLVALTMAIIHFLPKLTKALPSSLVAIVTVAALVIGLDLDARNVQDVLRDMTGDPLATIAGGFPEFHIPMVPISLETLQIIVPYALILAAIGLIESLLTLTLIDEITDTRGRGNKECVGQGVANVATGFFGGMGGCAMIGQSMININSGGRGRMSGISAALFLLAFILVGSALIEMIPVAALIGVMFMVVLGTFEWASFRLLGRIPLSDTLVGITVAVVTVLTDLAIAVIVGVIMSALVFAWKHAKQMDFTVQGDDKQKIYLPNGPLFFASIQTFRDQFDPANDPDDVIVDFANCRVMDHSGLEAIDSLADRYMKAGKELHIRHLSPECRDLLRKAGNLVEVNVIEDPKYKVATDTLA</sequence>
<keyword evidence="3 5" id="KW-1133">Transmembrane helix</keyword>
<reference evidence="7" key="1">
    <citation type="submission" date="2020-10" db="EMBL/GenBank/DDBJ databases">
        <title>Bacterium isolated from coastal waters sediment.</title>
        <authorList>
            <person name="Chen R.-J."/>
            <person name="Lu D.-C."/>
            <person name="Zhu K.-L."/>
            <person name="Du Z.-J."/>
        </authorList>
    </citation>
    <scope>NUCLEOTIDE SEQUENCE</scope>
    <source>
        <strain evidence="7">N1Y112</strain>
    </source>
</reference>
<dbReference type="Proteomes" id="UP000640333">
    <property type="component" value="Unassembled WGS sequence"/>
</dbReference>
<gene>
    <name evidence="7" type="ORF">IOQ59_14935</name>
</gene>
<evidence type="ECO:0000313" key="8">
    <source>
        <dbReference type="Proteomes" id="UP000640333"/>
    </source>
</evidence>
<evidence type="ECO:0000256" key="4">
    <source>
        <dbReference type="ARBA" id="ARBA00023136"/>
    </source>
</evidence>
<evidence type="ECO:0000256" key="3">
    <source>
        <dbReference type="ARBA" id="ARBA00022989"/>
    </source>
</evidence>
<evidence type="ECO:0000256" key="5">
    <source>
        <dbReference type="SAM" id="Phobius"/>
    </source>
</evidence>
<protein>
    <submittedName>
        <fullName evidence="7">SulP family inorganic anion transporter</fullName>
    </submittedName>
</protein>
<dbReference type="EMBL" id="JADEYS010000016">
    <property type="protein sequence ID" value="MBE9398550.1"/>
    <property type="molecule type" value="Genomic_DNA"/>
</dbReference>
<keyword evidence="2 5" id="KW-0812">Transmembrane</keyword>
<dbReference type="PROSITE" id="PS50801">
    <property type="entry name" value="STAS"/>
    <property type="match status" value="1"/>
</dbReference>
<feature type="transmembrane region" description="Helical" evidence="5">
    <location>
        <begin position="371"/>
        <end position="400"/>
    </location>
</feature>
<dbReference type="RefSeq" id="WP_193954184.1">
    <property type="nucleotide sequence ID" value="NZ_JADEYS010000016.1"/>
</dbReference>
<dbReference type="PANTHER" id="PTHR43310">
    <property type="entry name" value="SULFATE TRANSPORTER YBAR-RELATED"/>
    <property type="match status" value="1"/>
</dbReference>
<dbReference type="InterPro" id="IPR052706">
    <property type="entry name" value="Membrane-Transporter-like"/>
</dbReference>
<dbReference type="PANTHER" id="PTHR43310:SF1">
    <property type="entry name" value="SULFATE TRANSPORTER YBAR-RELATED"/>
    <property type="match status" value="1"/>
</dbReference>
<feature type="transmembrane region" description="Helical" evidence="5">
    <location>
        <begin position="155"/>
        <end position="173"/>
    </location>
</feature>
<comment type="caution">
    <text evidence="7">The sequence shown here is derived from an EMBL/GenBank/DDBJ whole genome shotgun (WGS) entry which is preliminary data.</text>
</comment>
<dbReference type="InterPro" id="IPR011547">
    <property type="entry name" value="SLC26A/SulP_dom"/>
</dbReference>
<keyword evidence="4 5" id="KW-0472">Membrane</keyword>
<dbReference type="InterPro" id="IPR002645">
    <property type="entry name" value="STAS_dom"/>
</dbReference>
<feature type="transmembrane region" description="Helical" evidence="5">
    <location>
        <begin position="240"/>
        <end position="263"/>
    </location>
</feature>
<feature type="transmembrane region" description="Helical" evidence="5">
    <location>
        <begin position="321"/>
        <end position="351"/>
    </location>
</feature>
<evidence type="ECO:0000259" key="6">
    <source>
        <dbReference type="PROSITE" id="PS50801"/>
    </source>
</evidence>
<proteinExistence type="predicted"/>
<feature type="transmembrane region" description="Helical" evidence="5">
    <location>
        <begin position="42"/>
        <end position="59"/>
    </location>
</feature>
<dbReference type="SUPFAM" id="SSF52091">
    <property type="entry name" value="SpoIIaa-like"/>
    <property type="match status" value="1"/>
</dbReference>
<dbReference type="AlphaFoldDB" id="A0A8J7FW29"/>
<feature type="domain" description="STAS" evidence="6">
    <location>
        <begin position="420"/>
        <end position="518"/>
    </location>
</feature>
<dbReference type="InterPro" id="IPR036513">
    <property type="entry name" value="STAS_dom_sf"/>
</dbReference>
<dbReference type="Gene3D" id="3.30.750.24">
    <property type="entry name" value="STAS domain"/>
    <property type="match status" value="1"/>
</dbReference>
<evidence type="ECO:0000313" key="7">
    <source>
        <dbReference type="EMBL" id="MBE9398550.1"/>
    </source>
</evidence>
<feature type="transmembrane region" description="Helical" evidence="5">
    <location>
        <begin position="117"/>
        <end position="135"/>
    </location>
</feature>
<organism evidence="7 8">
    <name type="scientific">Pontibacterium sinense</name>
    <dbReference type="NCBI Taxonomy" id="2781979"/>
    <lineage>
        <taxon>Bacteria</taxon>
        <taxon>Pseudomonadati</taxon>
        <taxon>Pseudomonadota</taxon>
        <taxon>Gammaproteobacteria</taxon>
        <taxon>Oceanospirillales</taxon>
        <taxon>Oceanospirillaceae</taxon>
        <taxon>Pontibacterium</taxon>
    </lineage>
</organism>
<comment type="subcellular location">
    <subcellularLocation>
        <location evidence="1">Membrane</location>
        <topology evidence="1">Multi-pass membrane protein</topology>
    </subcellularLocation>
</comment>
<evidence type="ECO:0000256" key="2">
    <source>
        <dbReference type="ARBA" id="ARBA00022692"/>
    </source>
</evidence>
<feature type="transmembrane region" description="Helical" evidence="5">
    <location>
        <begin position="87"/>
        <end position="105"/>
    </location>
</feature>
<keyword evidence="8" id="KW-1185">Reference proteome</keyword>
<dbReference type="Pfam" id="PF01740">
    <property type="entry name" value="STAS"/>
    <property type="match status" value="1"/>
</dbReference>
<feature type="transmembrane region" description="Helical" evidence="5">
    <location>
        <begin position="180"/>
        <end position="199"/>
    </location>
</feature>
<dbReference type="CDD" id="cd07042">
    <property type="entry name" value="STAS_SulP_like_sulfate_transporter"/>
    <property type="match status" value="1"/>
</dbReference>
<accession>A0A8J7FW29</accession>